<dbReference type="InterPro" id="IPR001680">
    <property type="entry name" value="WD40_rpt"/>
</dbReference>
<dbReference type="InterPro" id="IPR036322">
    <property type="entry name" value="WD40_repeat_dom_sf"/>
</dbReference>
<dbReference type="SMART" id="SM00320">
    <property type="entry name" value="WD40"/>
    <property type="match status" value="2"/>
</dbReference>
<proteinExistence type="predicted"/>
<dbReference type="Gene3D" id="2.130.10.10">
    <property type="entry name" value="YVTN repeat-like/Quinoprotein amine dehydrogenase"/>
    <property type="match status" value="2"/>
</dbReference>
<dbReference type="InterPro" id="IPR015943">
    <property type="entry name" value="WD40/YVTN_repeat-like_dom_sf"/>
</dbReference>
<evidence type="ECO:0000313" key="1">
    <source>
        <dbReference type="EMBL" id="TFK54583.1"/>
    </source>
</evidence>
<protein>
    <submittedName>
        <fullName evidence="1">WD40 repeat-like protein</fullName>
    </submittedName>
</protein>
<dbReference type="AlphaFoldDB" id="A0A5C3NB51"/>
<accession>A0A5C3NB51</accession>
<reference evidence="1 2" key="1">
    <citation type="journal article" date="2019" name="Nat. Ecol. Evol.">
        <title>Megaphylogeny resolves global patterns of mushroom evolution.</title>
        <authorList>
            <person name="Varga T."/>
            <person name="Krizsan K."/>
            <person name="Foldi C."/>
            <person name="Dima B."/>
            <person name="Sanchez-Garcia M."/>
            <person name="Sanchez-Ramirez S."/>
            <person name="Szollosi G.J."/>
            <person name="Szarkandi J.G."/>
            <person name="Papp V."/>
            <person name="Albert L."/>
            <person name="Andreopoulos W."/>
            <person name="Angelini C."/>
            <person name="Antonin V."/>
            <person name="Barry K.W."/>
            <person name="Bougher N.L."/>
            <person name="Buchanan P."/>
            <person name="Buyck B."/>
            <person name="Bense V."/>
            <person name="Catcheside P."/>
            <person name="Chovatia M."/>
            <person name="Cooper J."/>
            <person name="Damon W."/>
            <person name="Desjardin D."/>
            <person name="Finy P."/>
            <person name="Geml J."/>
            <person name="Haridas S."/>
            <person name="Hughes K."/>
            <person name="Justo A."/>
            <person name="Karasinski D."/>
            <person name="Kautmanova I."/>
            <person name="Kiss B."/>
            <person name="Kocsube S."/>
            <person name="Kotiranta H."/>
            <person name="LaButti K.M."/>
            <person name="Lechner B.E."/>
            <person name="Liimatainen K."/>
            <person name="Lipzen A."/>
            <person name="Lukacs Z."/>
            <person name="Mihaltcheva S."/>
            <person name="Morgado L.N."/>
            <person name="Niskanen T."/>
            <person name="Noordeloos M.E."/>
            <person name="Ohm R.A."/>
            <person name="Ortiz-Santana B."/>
            <person name="Ovrebo C."/>
            <person name="Racz N."/>
            <person name="Riley R."/>
            <person name="Savchenko A."/>
            <person name="Shiryaev A."/>
            <person name="Soop K."/>
            <person name="Spirin V."/>
            <person name="Szebenyi C."/>
            <person name="Tomsovsky M."/>
            <person name="Tulloss R.E."/>
            <person name="Uehling J."/>
            <person name="Grigoriev I.V."/>
            <person name="Vagvolgyi C."/>
            <person name="Papp T."/>
            <person name="Martin F.M."/>
            <person name="Miettinen O."/>
            <person name="Hibbett D.S."/>
            <person name="Nagy L.G."/>
        </authorList>
    </citation>
    <scope>NUCLEOTIDE SEQUENCE [LARGE SCALE GENOMIC DNA]</scope>
    <source>
        <strain evidence="1 2">OMC1185</strain>
    </source>
</reference>
<dbReference type="Proteomes" id="UP000305948">
    <property type="component" value="Unassembled WGS sequence"/>
</dbReference>
<dbReference type="OrthoDB" id="2654453at2759"/>
<evidence type="ECO:0000313" key="2">
    <source>
        <dbReference type="Proteomes" id="UP000305948"/>
    </source>
</evidence>
<dbReference type="EMBL" id="ML213506">
    <property type="protein sequence ID" value="TFK54583.1"/>
    <property type="molecule type" value="Genomic_DNA"/>
</dbReference>
<dbReference type="SUPFAM" id="SSF50978">
    <property type="entry name" value="WD40 repeat-like"/>
    <property type="match status" value="1"/>
</dbReference>
<keyword evidence="2" id="KW-1185">Reference proteome</keyword>
<gene>
    <name evidence="1" type="ORF">OE88DRAFT_1733221</name>
</gene>
<organism evidence="1 2">
    <name type="scientific">Heliocybe sulcata</name>
    <dbReference type="NCBI Taxonomy" id="5364"/>
    <lineage>
        <taxon>Eukaryota</taxon>
        <taxon>Fungi</taxon>
        <taxon>Dikarya</taxon>
        <taxon>Basidiomycota</taxon>
        <taxon>Agaricomycotina</taxon>
        <taxon>Agaricomycetes</taxon>
        <taxon>Gloeophyllales</taxon>
        <taxon>Gloeophyllaceae</taxon>
        <taxon>Heliocybe</taxon>
    </lineage>
</organism>
<sequence length="383" mass="42170">MGNILSSRFGPRRIVLGGNESIWALGISPSSKFIASGGNDGVRLWDLDSYEEVDVPEEWGLCGPVSSLVWLEGESGETLVYGTALGFLVCWRQDNTHFKELSALKVASGTEITCLTGDTATGRVAVGIRDWTVQVYALNATGNLVQVFSVELVPNLVPTSIFFEDNVTKDVLLFSAYGGPRMTLAGNTGEVLSSSTPRIVMGRVGVSLNRRQYVLDNGINGFDIRDLRTDAHVLRLPTGRVTVSCPKQIFFTSDDSLAVGGSDHGLLYIFDRMSGVILNRFHHSKGGLVQTITVKDTGYDMILACAGSQDYGNGNISLWRYKSPTNRRWFISSMKAAQYWIVTTFRAVLFAVYVVQNVVYWTPLFSKWLLVAFPVSTIPRHSR</sequence>
<name>A0A5C3NB51_9AGAM</name>
<dbReference type="STRING" id="5364.A0A5C3NB51"/>